<name>A0AAD5LZK9_PARTN</name>
<dbReference type="EMBL" id="JAHQIW010000688">
    <property type="protein sequence ID" value="KAJ1349532.1"/>
    <property type="molecule type" value="Genomic_DNA"/>
</dbReference>
<comment type="caution">
    <text evidence="1">The sequence shown here is derived from an EMBL/GenBank/DDBJ whole genome shotgun (WGS) entry which is preliminary data.</text>
</comment>
<proteinExistence type="predicted"/>
<protein>
    <submittedName>
        <fullName evidence="1">Uncharacterized protein</fullName>
    </submittedName>
</protein>
<organism evidence="1 2">
    <name type="scientific">Parelaphostrongylus tenuis</name>
    <name type="common">Meningeal worm</name>
    <dbReference type="NCBI Taxonomy" id="148309"/>
    <lineage>
        <taxon>Eukaryota</taxon>
        <taxon>Metazoa</taxon>
        <taxon>Ecdysozoa</taxon>
        <taxon>Nematoda</taxon>
        <taxon>Chromadorea</taxon>
        <taxon>Rhabditida</taxon>
        <taxon>Rhabditina</taxon>
        <taxon>Rhabditomorpha</taxon>
        <taxon>Strongyloidea</taxon>
        <taxon>Metastrongylidae</taxon>
        <taxon>Parelaphostrongylus</taxon>
    </lineage>
</organism>
<sequence length="92" mass="10562">MLADFDKKDSANAHIAKKVKKRFDDCERARTCRTHVSVRMRHHPIMVYVAQWSISCVDVNSIHFIKLKGTSKVFHSKHAPNDGSQNIIVVFN</sequence>
<keyword evidence="2" id="KW-1185">Reference proteome</keyword>
<dbReference type="AlphaFoldDB" id="A0AAD5LZK9"/>
<accession>A0AAD5LZK9</accession>
<evidence type="ECO:0000313" key="1">
    <source>
        <dbReference type="EMBL" id="KAJ1349532.1"/>
    </source>
</evidence>
<dbReference type="Proteomes" id="UP001196413">
    <property type="component" value="Unassembled WGS sequence"/>
</dbReference>
<evidence type="ECO:0000313" key="2">
    <source>
        <dbReference type="Proteomes" id="UP001196413"/>
    </source>
</evidence>
<gene>
    <name evidence="1" type="ORF">KIN20_005121</name>
</gene>
<reference evidence="1" key="1">
    <citation type="submission" date="2021-06" db="EMBL/GenBank/DDBJ databases">
        <title>Parelaphostrongylus tenuis whole genome reference sequence.</title>
        <authorList>
            <person name="Garwood T.J."/>
            <person name="Larsen P.A."/>
            <person name="Fountain-Jones N.M."/>
            <person name="Garbe J.R."/>
            <person name="Macchietto M.G."/>
            <person name="Kania S.A."/>
            <person name="Gerhold R.W."/>
            <person name="Richards J.E."/>
            <person name="Wolf T.M."/>
        </authorList>
    </citation>
    <scope>NUCLEOTIDE SEQUENCE</scope>
    <source>
        <strain evidence="1">MNPRO001-30</strain>
        <tissue evidence="1">Meninges</tissue>
    </source>
</reference>